<dbReference type="PROSITE" id="PS50053">
    <property type="entry name" value="UBIQUITIN_2"/>
    <property type="match status" value="2"/>
</dbReference>
<dbReference type="OrthoDB" id="428577at2759"/>
<dbReference type="GO" id="GO:0043130">
    <property type="term" value="F:ubiquitin binding"/>
    <property type="evidence" value="ECO:0007669"/>
    <property type="project" value="TreeGrafter"/>
</dbReference>
<evidence type="ECO:0000259" key="1">
    <source>
        <dbReference type="PROSITE" id="PS50053"/>
    </source>
</evidence>
<dbReference type="Proteomes" id="UP000250235">
    <property type="component" value="Unassembled WGS sequence"/>
</dbReference>
<gene>
    <name evidence="2" type="ORF">F511_05487</name>
</gene>
<evidence type="ECO:0000313" key="3">
    <source>
        <dbReference type="Proteomes" id="UP000250235"/>
    </source>
</evidence>
<keyword evidence="3" id="KW-1185">Reference proteome</keyword>
<evidence type="ECO:0000313" key="2">
    <source>
        <dbReference type="EMBL" id="KZV31383.1"/>
    </source>
</evidence>
<name>A0A2Z7BA42_9LAMI</name>
<dbReference type="InterPro" id="IPR029071">
    <property type="entry name" value="Ubiquitin-like_domsf"/>
</dbReference>
<dbReference type="Pfam" id="PF00240">
    <property type="entry name" value="ubiquitin"/>
    <property type="match status" value="2"/>
</dbReference>
<dbReference type="EMBL" id="KV007509">
    <property type="protein sequence ID" value="KZV31383.1"/>
    <property type="molecule type" value="Genomic_DNA"/>
</dbReference>
<dbReference type="SMART" id="SM00213">
    <property type="entry name" value="UBQ"/>
    <property type="match status" value="2"/>
</dbReference>
<dbReference type="GO" id="GO:0005829">
    <property type="term" value="C:cytosol"/>
    <property type="evidence" value="ECO:0007669"/>
    <property type="project" value="TreeGrafter"/>
</dbReference>
<accession>A0A2Z7BA42</accession>
<dbReference type="GO" id="GO:0043161">
    <property type="term" value="P:proteasome-mediated ubiquitin-dependent protein catabolic process"/>
    <property type="evidence" value="ECO:0007669"/>
    <property type="project" value="TreeGrafter"/>
</dbReference>
<proteinExistence type="predicted"/>
<feature type="domain" description="Ubiquitin-like" evidence="1">
    <location>
        <begin position="86"/>
        <end position="157"/>
    </location>
</feature>
<dbReference type="GO" id="GO:0005654">
    <property type="term" value="C:nucleoplasm"/>
    <property type="evidence" value="ECO:0007669"/>
    <property type="project" value="TreeGrafter"/>
</dbReference>
<dbReference type="GO" id="GO:0070628">
    <property type="term" value="F:proteasome binding"/>
    <property type="evidence" value="ECO:0007669"/>
    <property type="project" value="TreeGrafter"/>
</dbReference>
<reference evidence="2 3" key="1">
    <citation type="journal article" date="2015" name="Proc. Natl. Acad. Sci. U.S.A.">
        <title>The resurrection genome of Boea hygrometrica: A blueprint for survival of dehydration.</title>
        <authorList>
            <person name="Xiao L."/>
            <person name="Yang G."/>
            <person name="Zhang L."/>
            <person name="Yang X."/>
            <person name="Zhao S."/>
            <person name="Ji Z."/>
            <person name="Zhou Q."/>
            <person name="Hu M."/>
            <person name="Wang Y."/>
            <person name="Chen M."/>
            <person name="Xu Y."/>
            <person name="Jin H."/>
            <person name="Xiao X."/>
            <person name="Hu G."/>
            <person name="Bao F."/>
            <person name="Hu Y."/>
            <person name="Wan P."/>
            <person name="Li L."/>
            <person name="Deng X."/>
            <person name="Kuang T."/>
            <person name="Xiang C."/>
            <person name="Zhu J.K."/>
            <person name="Oliver M.J."/>
            <person name="He Y."/>
        </authorList>
    </citation>
    <scope>NUCLEOTIDE SEQUENCE [LARGE SCALE GENOMIC DNA]</scope>
    <source>
        <strain evidence="3">cv. XS01</strain>
    </source>
</reference>
<dbReference type="SUPFAM" id="SSF54236">
    <property type="entry name" value="Ubiquitin-like"/>
    <property type="match status" value="2"/>
</dbReference>
<dbReference type="CDD" id="cd17039">
    <property type="entry name" value="Ubl_ubiquitin_like"/>
    <property type="match status" value="2"/>
</dbReference>
<dbReference type="Gene3D" id="3.10.20.90">
    <property type="entry name" value="Phosphatidylinositol 3-kinase Catalytic Subunit, Chain A, domain 1"/>
    <property type="match status" value="2"/>
</dbReference>
<organism evidence="2 3">
    <name type="scientific">Dorcoceras hygrometricum</name>
    <dbReference type="NCBI Taxonomy" id="472368"/>
    <lineage>
        <taxon>Eukaryota</taxon>
        <taxon>Viridiplantae</taxon>
        <taxon>Streptophyta</taxon>
        <taxon>Embryophyta</taxon>
        <taxon>Tracheophyta</taxon>
        <taxon>Spermatophyta</taxon>
        <taxon>Magnoliopsida</taxon>
        <taxon>eudicotyledons</taxon>
        <taxon>Gunneridae</taxon>
        <taxon>Pentapetalae</taxon>
        <taxon>asterids</taxon>
        <taxon>lamiids</taxon>
        <taxon>Lamiales</taxon>
        <taxon>Gesneriaceae</taxon>
        <taxon>Didymocarpoideae</taxon>
        <taxon>Trichosporeae</taxon>
        <taxon>Loxocarpinae</taxon>
        <taxon>Dorcoceras</taxon>
    </lineage>
</organism>
<dbReference type="InterPro" id="IPR000626">
    <property type="entry name" value="Ubiquitin-like_dom"/>
</dbReference>
<sequence length="199" mass="22580">MKIIIVMKDCEFSLDVAFQEPILEIKAKIQSYLGIPVPTQTLTVCDWELIDDLDLSDYPLISEGTKVTLFIKHNIPPALQPNNNQIIVTVKFSTRKLEVSVDKYDTIKSLKEKIHIVDGTPIKRMTLFFCGLEMDDDFRNLSEYGIQEFSEIIVFLKTMTRIMAEPPANTLAIIIQTSSCLLNAAKIPSRRATRAESQK</sequence>
<dbReference type="PANTHER" id="PTHR10621">
    <property type="entry name" value="UV EXCISION REPAIR PROTEIN RAD23"/>
    <property type="match status" value="1"/>
</dbReference>
<dbReference type="PANTHER" id="PTHR10621:SF0">
    <property type="entry name" value="UV EXCISION REPAIR PROTEIN RAD23"/>
    <property type="match status" value="1"/>
</dbReference>
<protein>
    <submittedName>
        <fullName evidence="2">Ubiquitin family protein</fullName>
    </submittedName>
</protein>
<feature type="domain" description="Ubiquitin-like" evidence="1">
    <location>
        <begin position="1"/>
        <end position="60"/>
    </location>
</feature>
<dbReference type="GO" id="GO:0031593">
    <property type="term" value="F:polyubiquitin modification-dependent protein binding"/>
    <property type="evidence" value="ECO:0007669"/>
    <property type="project" value="TreeGrafter"/>
</dbReference>
<dbReference type="AlphaFoldDB" id="A0A2Z7BA42"/>